<dbReference type="EMBL" id="MU825448">
    <property type="protein sequence ID" value="KAJ7388882.1"/>
    <property type="molecule type" value="Genomic_DNA"/>
</dbReference>
<dbReference type="AlphaFoldDB" id="A0A9W9ZVX8"/>
<reference evidence="1" key="1">
    <citation type="submission" date="2023-01" db="EMBL/GenBank/DDBJ databases">
        <title>Genome assembly of the deep-sea coral Lophelia pertusa.</title>
        <authorList>
            <person name="Herrera S."/>
            <person name="Cordes E."/>
        </authorList>
    </citation>
    <scope>NUCLEOTIDE SEQUENCE</scope>
    <source>
        <strain evidence="1">USNM1676648</strain>
        <tissue evidence="1">Polyp</tissue>
    </source>
</reference>
<evidence type="ECO:0000313" key="1">
    <source>
        <dbReference type="EMBL" id="KAJ7388882.1"/>
    </source>
</evidence>
<keyword evidence="2" id="KW-1185">Reference proteome</keyword>
<accession>A0A9W9ZVX8</accession>
<sequence>MCSATVMNSIVGKALQSSVYSDTTEHAQNLAFALKSLPDIFKPNGGVASKYRHH</sequence>
<dbReference type="OrthoDB" id="775571at2759"/>
<name>A0A9W9ZVX8_9CNID</name>
<gene>
    <name evidence="1" type="primary">TUBGCP6</name>
    <name evidence="1" type="ORF">OS493_035222</name>
</gene>
<evidence type="ECO:0000313" key="2">
    <source>
        <dbReference type="Proteomes" id="UP001163046"/>
    </source>
</evidence>
<dbReference type="Proteomes" id="UP001163046">
    <property type="component" value="Unassembled WGS sequence"/>
</dbReference>
<proteinExistence type="predicted"/>
<organism evidence="1 2">
    <name type="scientific">Desmophyllum pertusum</name>
    <dbReference type="NCBI Taxonomy" id="174260"/>
    <lineage>
        <taxon>Eukaryota</taxon>
        <taxon>Metazoa</taxon>
        <taxon>Cnidaria</taxon>
        <taxon>Anthozoa</taxon>
        <taxon>Hexacorallia</taxon>
        <taxon>Scleractinia</taxon>
        <taxon>Caryophylliina</taxon>
        <taxon>Caryophylliidae</taxon>
        <taxon>Desmophyllum</taxon>
    </lineage>
</organism>
<protein>
    <submittedName>
        <fullName evidence="1">Gamma-tubulin complex component 6</fullName>
    </submittedName>
</protein>
<comment type="caution">
    <text evidence="1">The sequence shown here is derived from an EMBL/GenBank/DDBJ whole genome shotgun (WGS) entry which is preliminary data.</text>
</comment>